<dbReference type="PANTHER" id="PTHR46796">
    <property type="entry name" value="HTH-TYPE TRANSCRIPTIONAL ACTIVATOR RHAS-RELATED"/>
    <property type="match status" value="1"/>
</dbReference>
<keyword evidence="7" id="KW-1185">Reference proteome</keyword>
<evidence type="ECO:0000313" key="7">
    <source>
        <dbReference type="Proteomes" id="UP000572907"/>
    </source>
</evidence>
<protein>
    <submittedName>
        <fullName evidence="6">AraC-like DNA-binding protein</fullName>
    </submittedName>
</protein>
<feature type="domain" description="HTH araC/xylS-type" evidence="5">
    <location>
        <begin position="219"/>
        <end position="317"/>
    </location>
</feature>
<proteinExistence type="predicted"/>
<accession>A0A7W4ZSX7</accession>
<dbReference type="Proteomes" id="UP000572907">
    <property type="component" value="Unassembled WGS sequence"/>
</dbReference>
<keyword evidence="1" id="KW-0805">Transcription regulation</keyword>
<dbReference type="GO" id="GO:0043565">
    <property type="term" value="F:sequence-specific DNA binding"/>
    <property type="evidence" value="ECO:0007669"/>
    <property type="project" value="InterPro"/>
</dbReference>
<dbReference type="Gene3D" id="1.10.10.60">
    <property type="entry name" value="Homeodomain-like"/>
    <property type="match status" value="1"/>
</dbReference>
<dbReference type="AlphaFoldDB" id="A0A7W4ZSX7"/>
<gene>
    <name evidence="6" type="ORF">FHS41_004548</name>
</gene>
<evidence type="ECO:0000256" key="1">
    <source>
        <dbReference type="ARBA" id="ARBA00023015"/>
    </source>
</evidence>
<evidence type="ECO:0000259" key="5">
    <source>
        <dbReference type="PROSITE" id="PS01124"/>
    </source>
</evidence>
<dbReference type="InterPro" id="IPR018060">
    <property type="entry name" value="HTH_AraC"/>
</dbReference>
<dbReference type="EMBL" id="JACHXE010000004">
    <property type="protein sequence ID" value="MBB3078041.1"/>
    <property type="molecule type" value="Genomic_DNA"/>
</dbReference>
<sequence length="323" mass="33999">MDPMGLTSTDPLTDLLNGVRTGGAVLNRSFLSGSWAARFEDGSPLALAVLVHGSAWITPQGCDPVRIGPGDVAVLCGGAPYVVADDPATEPDVVIHPGGRRTTAQGGEPADPRGPGADARDTEGADGTLLLSGLYTVDSGTPGRLLAALPPVAVIEASVGACPVSRTTFEEITREEPGQQILLDRVLDLMLITALRAWFTRPGAQAPAWYRAHSDPVVGPALRMLHADPAHPWTLPALAAKTGVSRANLARRFTALAGLPPMTYLRERRLALAADLLREPDATLATVADRVGFANAFALSAAFKREHGVSPSEYRRRETRAAT</sequence>
<evidence type="ECO:0000256" key="2">
    <source>
        <dbReference type="ARBA" id="ARBA00023125"/>
    </source>
</evidence>
<dbReference type="PROSITE" id="PS00041">
    <property type="entry name" value="HTH_ARAC_FAMILY_1"/>
    <property type="match status" value="1"/>
</dbReference>
<evidence type="ECO:0000256" key="3">
    <source>
        <dbReference type="ARBA" id="ARBA00023163"/>
    </source>
</evidence>
<dbReference type="InterPro" id="IPR032783">
    <property type="entry name" value="AraC_lig"/>
</dbReference>
<comment type="caution">
    <text evidence="6">The sequence shown here is derived from an EMBL/GenBank/DDBJ whole genome shotgun (WGS) entry which is preliminary data.</text>
</comment>
<dbReference type="PANTHER" id="PTHR46796:SF13">
    <property type="entry name" value="HTH-TYPE TRANSCRIPTIONAL ACTIVATOR RHAS"/>
    <property type="match status" value="1"/>
</dbReference>
<name>A0A7W4ZSX7_9ACTN</name>
<keyword evidence="3" id="KW-0804">Transcription</keyword>
<dbReference type="GO" id="GO:0003700">
    <property type="term" value="F:DNA-binding transcription factor activity"/>
    <property type="evidence" value="ECO:0007669"/>
    <property type="project" value="InterPro"/>
</dbReference>
<organism evidence="6 7">
    <name type="scientific">Streptomyces violarus</name>
    <dbReference type="NCBI Taxonomy" id="67380"/>
    <lineage>
        <taxon>Bacteria</taxon>
        <taxon>Bacillati</taxon>
        <taxon>Actinomycetota</taxon>
        <taxon>Actinomycetes</taxon>
        <taxon>Kitasatosporales</taxon>
        <taxon>Streptomycetaceae</taxon>
        <taxon>Streptomyces</taxon>
    </lineage>
</organism>
<dbReference type="Pfam" id="PF12852">
    <property type="entry name" value="Cupin_6"/>
    <property type="match status" value="1"/>
</dbReference>
<reference evidence="6 7" key="1">
    <citation type="submission" date="2020-08" db="EMBL/GenBank/DDBJ databases">
        <title>Genomic Encyclopedia of Type Strains, Phase III (KMG-III): the genomes of soil and plant-associated and newly described type strains.</title>
        <authorList>
            <person name="Whitman W."/>
        </authorList>
    </citation>
    <scope>NUCLEOTIDE SEQUENCE [LARGE SCALE GENOMIC DNA]</scope>
    <source>
        <strain evidence="6 7">CECT 3237</strain>
    </source>
</reference>
<dbReference type="SUPFAM" id="SSF46689">
    <property type="entry name" value="Homeodomain-like"/>
    <property type="match status" value="2"/>
</dbReference>
<evidence type="ECO:0000256" key="4">
    <source>
        <dbReference type="SAM" id="MobiDB-lite"/>
    </source>
</evidence>
<dbReference type="PROSITE" id="PS01124">
    <property type="entry name" value="HTH_ARAC_FAMILY_2"/>
    <property type="match status" value="1"/>
</dbReference>
<dbReference type="RefSeq" id="WP_229845488.1">
    <property type="nucleotide sequence ID" value="NZ_BMUP01000006.1"/>
</dbReference>
<keyword evidence="2 6" id="KW-0238">DNA-binding</keyword>
<dbReference type="InterPro" id="IPR050204">
    <property type="entry name" value="AraC_XylS_family_regulators"/>
</dbReference>
<dbReference type="InterPro" id="IPR018062">
    <property type="entry name" value="HTH_AraC-typ_CS"/>
</dbReference>
<dbReference type="Pfam" id="PF12833">
    <property type="entry name" value="HTH_18"/>
    <property type="match status" value="1"/>
</dbReference>
<dbReference type="InterPro" id="IPR009057">
    <property type="entry name" value="Homeodomain-like_sf"/>
</dbReference>
<dbReference type="SMART" id="SM00342">
    <property type="entry name" value="HTH_ARAC"/>
    <property type="match status" value="1"/>
</dbReference>
<feature type="region of interest" description="Disordered" evidence="4">
    <location>
        <begin position="89"/>
        <end position="123"/>
    </location>
</feature>
<evidence type="ECO:0000313" key="6">
    <source>
        <dbReference type="EMBL" id="MBB3078041.1"/>
    </source>
</evidence>